<dbReference type="SUPFAM" id="SSF56112">
    <property type="entry name" value="Protein kinase-like (PK-like)"/>
    <property type="match status" value="1"/>
</dbReference>
<feature type="domain" description="CHK kinase-like" evidence="1">
    <location>
        <begin position="122"/>
        <end position="298"/>
    </location>
</feature>
<evidence type="ECO:0000313" key="3">
    <source>
        <dbReference type="Proteomes" id="UP001432027"/>
    </source>
</evidence>
<dbReference type="Gene3D" id="3.90.1200.10">
    <property type="match status" value="1"/>
</dbReference>
<dbReference type="PANTHER" id="PTHR23020">
    <property type="entry name" value="UNCHARACTERIZED NUCLEAR HORMONE RECEPTOR-RELATED"/>
    <property type="match status" value="1"/>
</dbReference>
<dbReference type="InterPro" id="IPR052961">
    <property type="entry name" value="Oxido-Kinase-like_Enzymes"/>
</dbReference>
<feature type="non-terminal residue" evidence="2">
    <location>
        <position position="361"/>
    </location>
</feature>
<dbReference type="EMBL" id="BTSX01000006">
    <property type="protein sequence ID" value="GMT05540.1"/>
    <property type="molecule type" value="Genomic_DNA"/>
</dbReference>
<protein>
    <recommendedName>
        <fullName evidence="1">CHK kinase-like domain-containing protein</fullName>
    </recommendedName>
</protein>
<keyword evidence="3" id="KW-1185">Reference proteome</keyword>
<dbReference type="SMART" id="SM00587">
    <property type="entry name" value="CHK"/>
    <property type="match status" value="1"/>
</dbReference>
<dbReference type="AlphaFoldDB" id="A0AAV5UEZ4"/>
<dbReference type="InterPro" id="IPR011009">
    <property type="entry name" value="Kinase-like_dom_sf"/>
</dbReference>
<evidence type="ECO:0000259" key="1">
    <source>
        <dbReference type="SMART" id="SM00587"/>
    </source>
</evidence>
<comment type="caution">
    <text evidence="2">The sequence shown here is derived from an EMBL/GenBank/DDBJ whole genome shotgun (WGS) entry which is preliminary data.</text>
</comment>
<dbReference type="InterPro" id="IPR012877">
    <property type="entry name" value="Dhs-27"/>
</dbReference>
<evidence type="ECO:0000313" key="2">
    <source>
        <dbReference type="EMBL" id="GMT05540.1"/>
    </source>
</evidence>
<name>A0AAV5UEZ4_9BILA</name>
<dbReference type="Proteomes" id="UP001432027">
    <property type="component" value="Unassembled WGS sequence"/>
</dbReference>
<sequence>RALFSLFFTPNTTSTWKMLIKYREEVVRLISEAGFELAVPDLLDFEKIGLGGISSVFRVKLKDDASIAVKLTEMDVSHISSELHNREIEFYEWVKSEGRVADHLKCPKFYSGYACTDTMGIILMEDFSHLICNDLDYLKGFSVDIALKLVRELTAFQCLLLSSSGVELKNRIDRFDYSSDVRNYLPRIDQIEGISAEMRSKLNEWIEPVTLFKIQADIPPGVEGISRTLIHCDIHQENLLVYRNESEIDLLSIIDWQFFKIGNPLLDVASILGVSMTPEDRREYTTTVLGVYLEEIEKRRAEFTKPFDMTFDKAHRLLNNAFRWACVQLTTDVVTTTNGKKEENPTEYDVTLLRLQELMKD</sequence>
<reference evidence="2" key="1">
    <citation type="submission" date="2023-10" db="EMBL/GenBank/DDBJ databases">
        <title>Genome assembly of Pristionchus species.</title>
        <authorList>
            <person name="Yoshida K."/>
            <person name="Sommer R.J."/>
        </authorList>
    </citation>
    <scope>NUCLEOTIDE SEQUENCE</scope>
    <source>
        <strain evidence="2">RS0144</strain>
    </source>
</reference>
<accession>A0AAV5UEZ4</accession>
<dbReference type="Pfam" id="PF07914">
    <property type="entry name" value="DUF1679"/>
    <property type="match status" value="1"/>
</dbReference>
<dbReference type="PANTHER" id="PTHR23020:SF20">
    <property type="entry name" value="CHK KINASE-LIKE DOMAIN-CONTAINING PROTEIN"/>
    <property type="match status" value="1"/>
</dbReference>
<organism evidence="2 3">
    <name type="scientific">Pristionchus entomophagus</name>
    <dbReference type="NCBI Taxonomy" id="358040"/>
    <lineage>
        <taxon>Eukaryota</taxon>
        <taxon>Metazoa</taxon>
        <taxon>Ecdysozoa</taxon>
        <taxon>Nematoda</taxon>
        <taxon>Chromadorea</taxon>
        <taxon>Rhabditida</taxon>
        <taxon>Rhabditina</taxon>
        <taxon>Diplogasteromorpha</taxon>
        <taxon>Diplogasteroidea</taxon>
        <taxon>Neodiplogasteridae</taxon>
        <taxon>Pristionchus</taxon>
    </lineage>
</organism>
<gene>
    <name evidence="2" type="ORF">PENTCL1PPCAC_27714</name>
</gene>
<feature type="non-terminal residue" evidence="2">
    <location>
        <position position="1"/>
    </location>
</feature>
<proteinExistence type="predicted"/>
<dbReference type="InterPro" id="IPR015897">
    <property type="entry name" value="CHK_kinase-like"/>
</dbReference>